<keyword evidence="3" id="KW-0342">GTP-binding</keyword>
<dbReference type="InterPro" id="IPR027417">
    <property type="entry name" value="P-loop_NTPase"/>
</dbReference>
<keyword evidence="2" id="KW-0648">Protein biosynthesis</keyword>
<sequence>MISVANESCPQPQIVEHLDVVEIMRLQHIIILRNKVDLIQENVAINQHEAISKFIHGAVVDGAPIIPISAHLKYNIDVVCEYIVKKIPIPQRNFVSPPNTIVIWSFDVNKHGFEVDGIKGGVAGGSIVRGVQM</sequence>
<keyword evidence="1" id="KW-0547">Nucleotide-binding</keyword>
<evidence type="ECO:0000256" key="3">
    <source>
        <dbReference type="ARBA" id="ARBA00023134"/>
    </source>
</evidence>
<dbReference type="GO" id="GO:0005525">
    <property type="term" value="F:GTP binding"/>
    <property type="evidence" value="ECO:0007669"/>
    <property type="project" value="UniProtKB-KW"/>
</dbReference>
<proteinExistence type="predicted"/>
<evidence type="ECO:0000313" key="6">
    <source>
        <dbReference type="Proteomes" id="UP000501690"/>
    </source>
</evidence>
<evidence type="ECO:0000256" key="1">
    <source>
        <dbReference type="ARBA" id="ARBA00022741"/>
    </source>
</evidence>
<reference evidence="5 6" key="1">
    <citation type="submission" date="2019-04" db="EMBL/GenBank/DDBJ databases">
        <title>An improved genome assembly and genetic linkage map for asparagus bean, Vigna unguiculata ssp. sesquipedialis.</title>
        <authorList>
            <person name="Xia Q."/>
            <person name="Zhang R."/>
            <person name="Dong Y."/>
        </authorList>
    </citation>
    <scope>NUCLEOTIDE SEQUENCE [LARGE SCALE GENOMIC DNA]</scope>
    <source>
        <tissue evidence="5">Leaf</tissue>
    </source>
</reference>
<dbReference type="GO" id="GO:0003924">
    <property type="term" value="F:GTPase activity"/>
    <property type="evidence" value="ECO:0007669"/>
    <property type="project" value="InterPro"/>
</dbReference>
<dbReference type="GO" id="GO:0005829">
    <property type="term" value="C:cytosol"/>
    <property type="evidence" value="ECO:0007669"/>
    <property type="project" value="TreeGrafter"/>
</dbReference>
<feature type="domain" description="Tr-type G" evidence="4">
    <location>
        <begin position="8"/>
        <end position="88"/>
    </location>
</feature>
<dbReference type="PANTHER" id="PTHR42854">
    <property type="entry name" value="EUKARYOTIC TRANSLATION INITIATION FACTOR 2 SUBUNIT 3 FAMILY MEMBER"/>
    <property type="match status" value="1"/>
</dbReference>
<protein>
    <submittedName>
        <fullName evidence="5">Translation initiation factor 2 subunit 3</fullName>
    </submittedName>
</protein>
<dbReference type="GO" id="GO:0003743">
    <property type="term" value="F:translation initiation factor activity"/>
    <property type="evidence" value="ECO:0007669"/>
    <property type="project" value="UniProtKB-KW"/>
</dbReference>
<dbReference type="SUPFAM" id="SSF52540">
    <property type="entry name" value="P-loop containing nucleoside triphosphate hydrolases"/>
    <property type="match status" value="1"/>
</dbReference>
<accession>A0A4D6KKI8</accession>
<dbReference type="InterPro" id="IPR050543">
    <property type="entry name" value="eIF2G"/>
</dbReference>
<evidence type="ECO:0000313" key="5">
    <source>
        <dbReference type="EMBL" id="QCD77952.1"/>
    </source>
</evidence>
<dbReference type="Proteomes" id="UP000501690">
    <property type="component" value="Linkage Group LG1"/>
</dbReference>
<dbReference type="AlphaFoldDB" id="A0A4D6KKI8"/>
<keyword evidence="6" id="KW-1185">Reference proteome</keyword>
<dbReference type="Gene3D" id="3.40.50.300">
    <property type="entry name" value="P-loop containing nucleotide triphosphate hydrolases"/>
    <property type="match status" value="1"/>
</dbReference>
<evidence type="ECO:0000259" key="4">
    <source>
        <dbReference type="Pfam" id="PF00009"/>
    </source>
</evidence>
<dbReference type="InterPro" id="IPR000795">
    <property type="entry name" value="T_Tr_GTP-bd_dom"/>
</dbReference>
<name>A0A4D6KKI8_VIGUN</name>
<gene>
    <name evidence="5" type="ORF">DEO72_LG1g1580</name>
</gene>
<dbReference type="Gene3D" id="2.40.30.10">
    <property type="entry name" value="Translation factors"/>
    <property type="match status" value="1"/>
</dbReference>
<dbReference type="SUPFAM" id="SSF50447">
    <property type="entry name" value="Translation proteins"/>
    <property type="match status" value="1"/>
</dbReference>
<evidence type="ECO:0000256" key="2">
    <source>
        <dbReference type="ARBA" id="ARBA00022917"/>
    </source>
</evidence>
<dbReference type="PANTHER" id="PTHR42854:SF3">
    <property type="entry name" value="EUKARYOTIC TRANSLATION INITIATION FACTOR 2 SUBUNIT 3-RELATED"/>
    <property type="match status" value="1"/>
</dbReference>
<dbReference type="Pfam" id="PF00009">
    <property type="entry name" value="GTP_EFTU"/>
    <property type="match status" value="1"/>
</dbReference>
<dbReference type="EMBL" id="CP039345">
    <property type="protein sequence ID" value="QCD77952.1"/>
    <property type="molecule type" value="Genomic_DNA"/>
</dbReference>
<dbReference type="InterPro" id="IPR009000">
    <property type="entry name" value="Transl_B-barrel_sf"/>
</dbReference>
<dbReference type="GO" id="GO:0000049">
    <property type="term" value="F:tRNA binding"/>
    <property type="evidence" value="ECO:0007669"/>
    <property type="project" value="TreeGrafter"/>
</dbReference>
<dbReference type="GO" id="GO:0001731">
    <property type="term" value="P:formation of translation preinitiation complex"/>
    <property type="evidence" value="ECO:0007669"/>
    <property type="project" value="TreeGrafter"/>
</dbReference>
<keyword evidence="5" id="KW-0396">Initiation factor</keyword>
<organism evidence="5 6">
    <name type="scientific">Vigna unguiculata</name>
    <name type="common">Cowpea</name>
    <dbReference type="NCBI Taxonomy" id="3917"/>
    <lineage>
        <taxon>Eukaryota</taxon>
        <taxon>Viridiplantae</taxon>
        <taxon>Streptophyta</taxon>
        <taxon>Embryophyta</taxon>
        <taxon>Tracheophyta</taxon>
        <taxon>Spermatophyta</taxon>
        <taxon>Magnoliopsida</taxon>
        <taxon>eudicotyledons</taxon>
        <taxon>Gunneridae</taxon>
        <taxon>Pentapetalae</taxon>
        <taxon>rosids</taxon>
        <taxon>fabids</taxon>
        <taxon>Fabales</taxon>
        <taxon>Fabaceae</taxon>
        <taxon>Papilionoideae</taxon>
        <taxon>50 kb inversion clade</taxon>
        <taxon>NPAAA clade</taxon>
        <taxon>indigoferoid/millettioid clade</taxon>
        <taxon>Phaseoleae</taxon>
        <taxon>Vigna</taxon>
    </lineage>
</organism>
<dbReference type="GO" id="GO:0005850">
    <property type="term" value="C:eukaryotic translation initiation factor 2 complex"/>
    <property type="evidence" value="ECO:0007669"/>
    <property type="project" value="TreeGrafter"/>
</dbReference>